<organism evidence="2 3">
    <name type="scientific">Hymenoscyphus albidus</name>
    <dbReference type="NCBI Taxonomy" id="595503"/>
    <lineage>
        <taxon>Eukaryota</taxon>
        <taxon>Fungi</taxon>
        <taxon>Dikarya</taxon>
        <taxon>Ascomycota</taxon>
        <taxon>Pezizomycotina</taxon>
        <taxon>Leotiomycetes</taxon>
        <taxon>Helotiales</taxon>
        <taxon>Helotiaceae</taxon>
        <taxon>Hymenoscyphus</taxon>
    </lineage>
</organism>
<feature type="region of interest" description="Disordered" evidence="1">
    <location>
        <begin position="224"/>
        <end position="258"/>
    </location>
</feature>
<sequence>MEADNYKADDFEMWKVSITKNLTKHKQSIWIETEYTNKSADTDGEQKEEKDSRGEKEDKARVSYRIRQSMDSAHQMVIAFMSDPWEQYNTMIKRYEGNKQVRYEGNNEVRYECNNEARHYNLCSRFFGILDQNTMSIQDKLDLMNRLRSQMMTLQPHNEVGNWILICLIKASVDQEQFKITLEVIRWSTIELSLDEVIARLKARETELGNEGIYSNTAKWAGRGRGGFQGRGRGGRQGRVPRGENSNFSSGRYHRTRG</sequence>
<comment type="caution">
    <text evidence="2">The sequence shown here is derived from an EMBL/GenBank/DDBJ whole genome shotgun (WGS) entry which is preliminary data.</text>
</comment>
<accession>A0A9N9LXX6</accession>
<keyword evidence="3" id="KW-1185">Reference proteome</keyword>
<name>A0A9N9LXX6_9HELO</name>
<dbReference type="EMBL" id="CAJVRM010000724">
    <property type="protein sequence ID" value="CAG8983330.1"/>
    <property type="molecule type" value="Genomic_DNA"/>
</dbReference>
<reference evidence="2" key="1">
    <citation type="submission" date="2021-07" db="EMBL/GenBank/DDBJ databases">
        <authorList>
            <person name="Durling M."/>
        </authorList>
    </citation>
    <scope>NUCLEOTIDE SEQUENCE</scope>
</reference>
<feature type="compositionally biased region" description="Basic and acidic residues" evidence="1">
    <location>
        <begin position="40"/>
        <end position="61"/>
    </location>
</feature>
<dbReference type="Proteomes" id="UP000701801">
    <property type="component" value="Unassembled WGS sequence"/>
</dbReference>
<protein>
    <submittedName>
        <fullName evidence="2">Uncharacterized protein</fullName>
    </submittedName>
</protein>
<feature type="region of interest" description="Disordered" evidence="1">
    <location>
        <begin position="36"/>
        <end position="61"/>
    </location>
</feature>
<feature type="compositionally biased region" description="Gly residues" evidence="1">
    <location>
        <begin position="224"/>
        <end position="237"/>
    </location>
</feature>
<gene>
    <name evidence="2" type="ORF">HYALB_00007458</name>
</gene>
<dbReference type="OrthoDB" id="10350707at2759"/>
<evidence type="ECO:0000256" key="1">
    <source>
        <dbReference type="SAM" id="MobiDB-lite"/>
    </source>
</evidence>
<evidence type="ECO:0000313" key="2">
    <source>
        <dbReference type="EMBL" id="CAG8983330.1"/>
    </source>
</evidence>
<evidence type="ECO:0000313" key="3">
    <source>
        <dbReference type="Proteomes" id="UP000701801"/>
    </source>
</evidence>
<proteinExistence type="predicted"/>
<dbReference type="AlphaFoldDB" id="A0A9N9LXX6"/>